<keyword evidence="2" id="KW-0520">NAD</keyword>
<protein>
    <submittedName>
        <fullName evidence="5">Phosphoglycerate dehydrogenase</fullName>
    </submittedName>
</protein>
<dbReference type="GO" id="GO:0051287">
    <property type="term" value="F:NAD binding"/>
    <property type="evidence" value="ECO:0007669"/>
    <property type="project" value="InterPro"/>
</dbReference>
<feature type="domain" description="D-isomer specific 2-hydroxyacid dehydrogenase NAD-binding" evidence="4">
    <location>
        <begin position="126"/>
        <end position="292"/>
    </location>
</feature>
<evidence type="ECO:0000313" key="5">
    <source>
        <dbReference type="EMBL" id="SHF63861.1"/>
    </source>
</evidence>
<feature type="region of interest" description="Disordered" evidence="3">
    <location>
        <begin position="22"/>
        <end position="41"/>
    </location>
</feature>
<dbReference type="SUPFAM" id="SSF51735">
    <property type="entry name" value="NAD(P)-binding Rossmann-fold domains"/>
    <property type="match status" value="1"/>
</dbReference>
<dbReference type="EMBL" id="FQVU01000001">
    <property type="protein sequence ID" value="SHF63861.1"/>
    <property type="molecule type" value="Genomic_DNA"/>
</dbReference>
<evidence type="ECO:0000256" key="1">
    <source>
        <dbReference type="ARBA" id="ARBA00023002"/>
    </source>
</evidence>
<evidence type="ECO:0000259" key="4">
    <source>
        <dbReference type="Pfam" id="PF02826"/>
    </source>
</evidence>
<keyword evidence="6" id="KW-1185">Reference proteome</keyword>
<dbReference type="Pfam" id="PF02826">
    <property type="entry name" value="2-Hacid_dh_C"/>
    <property type="match status" value="1"/>
</dbReference>
<dbReference type="CDD" id="cd12166">
    <property type="entry name" value="2-Hacid_dh_7"/>
    <property type="match status" value="1"/>
</dbReference>
<dbReference type="InterPro" id="IPR006140">
    <property type="entry name" value="D-isomer_DH_NAD-bd"/>
</dbReference>
<dbReference type="GO" id="GO:0016616">
    <property type="term" value="F:oxidoreductase activity, acting on the CH-OH group of donors, NAD or NADP as acceptor"/>
    <property type="evidence" value="ECO:0007669"/>
    <property type="project" value="UniProtKB-ARBA"/>
</dbReference>
<reference evidence="5 6" key="1">
    <citation type="submission" date="2016-11" db="EMBL/GenBank/DDBJ databases">
        <authorList>
            <person name="Jaros S."/>
            <person name="Januszkiewicz K."/>
            <person name="Wedrychowicz H."/>
        </authorList>
    </citation>
    <scope>NUCLEOTIDE SEQUENCE [LARGE SCALE GENOMIC DNA]</scope>
    <source>
        <strain evidence="5 6">DSM 45627</strain>
    </source>
</reference>
<organism evidence="5 6">
    <name type="scientific">Jatrophihabitans endophyticus</name>
    <dbReference type="NCBI Taxonomy" id="1206085"/>
    <lineage>
        <taxon>Bacteria</taxon>
        <taxon>Bacillati</taxon>
        <taxon>Actinomycetota</taxon>
        <taxon>Actinomycetes</taxon>
        <taxon>Jatrophihabitantales</taxon>
        <taxon>Jatrophihabitantaceae</taxon>
        <taxon>Jatrophihabitans</taxon>
    </lineage>
</organism>
<sequence>MTITVSVPTDDERDLLRHGLAAAVPGDGGTGDGGPGDGAGAAPDVDIVVWDGTGTAPDGAERIELFVGRYNAPPPAREALAELPVLRVVQLVSAGVEPWLPVVPDGVALCNGRGVHGSSTAELAVAGLLSLLRELPAQLDAQRDRRWERREARGLAGRRVLVLGAGDIGRRIGGVAELLDAEVTYVARTAREGVHALAELPDLLPRQQVVVVALPLTAETERLVDAAFLAALPDGAVLVNISRGRHVDTDALVAELRAERLSAFLDVTDPEPLPAGHPLWDAPGLLLTPHLGGGTSGWEQRAYRLVAEQVRRLADGGVESLVNRVAGDY</sequence>
<dbReference type="PANTHER" id="PTHR43333:SF1">
    <property type="entry name" value="D-ISOMER SPECIFIC 2-HYDROXYACID DEHYDROGENASE NAD-BINDING DOMAIN-CONTAINING PROTEIN"/>
    <property type="match status" value="1"/>
</dbReference>
<dbReference type="Proteomes" id="UP000186132">
    <property type="component" value="Unassembled WGS sequence"/>
</dbReference>
<evidence type="ECO:0000256" key="3">
    <source>
        <dbReference type="SAM" id="MobiDB-lite"/>
    </source>
</evidence>
<name>A0A1M5DA91_9ACTN</name>
<dbReference type="RefSeq" id="WP_084180621.1">
    <property type="nucleotide sequence ID" value="NZ_FQVU01000001.1"/>
</dbReference>
<dbReference type="InterPro" id="IPR029753">
    <property type="entry name" value="D-isomer_DH_CS"/>
</dbReference>
<feature type="compositionally biased region" description="Gly residues" evidence="3">
    <location>
        <begin position="26"/>
        <end position="39"/>
    </location>
</feature>
<dbReference type="PANTHER" id="PTHR43333">
    <property type="entry name" value="2-HACID_DH_C DOMAIN-CONTAINING PROTEIN"/>
    <property type="match status" value="1"/>
</dbReference>
<dbReference type="OrthoDB" id="4324715at2"/>
<gene>
    <name evidence="5" type="ORF">SAMN05443575_0507</name>
</gene>
<proteinExistence type="predicted"/>
<evidence type="ECO:0000256" key="2">
    <source>
        <dbReference type="ARBA" id="ARBA00023027"/>
    </source>
</evidence>
<evidence type="ECO:0000313" key="6">
    <source>
        <dbReference type="Proteomes" id="UP000186132"/>
    </source>
</evidence>
<dbReference type="STRING" id="1206085.SAMN05443575_0507"/>
<accession>A0A1M5DA91</accession>
<dbReference type="PROSITE" id="PS00671">
    <property type="entry name" value="D_2_HYDROXYACID_DH_3"/>
    <property type="match status" value="1"/>
</dbReference>
<keyword evidence="1" id="KW-0560">Oxidoreductase</keyword>
<dbReference type="InterPro" id="IPR036291">
    <property type="entry name" value="NAD(P)-bd_dom_sf"/>
</dbReference>
<dbReference type="Gene3D" id="3.40.50.720">
    <property type="entry name" value="NAD(P)-binding Rossmann-like Domain"/>
    <property type="match status" value="2"/>
</dbReference>
<dbReference type="AlphaFoldDB" id="A0A1M5DA91"/>